<gene>
    <name evidence="2" type="ORF">DERF_003283</name>
</gene>
<comment type="caution">
    <text evidence="2">The sequence shown here is derived from an EMBL/GenBank/DDBJ whole genome shotgun (WGS) entry which is preliminary data.</text>
</comment>
<reference evidence="2" key="1">
    <citation type="submission" date="2013-05" db="EMBL/GenBank/DDBJ databases">
        <authorList>
            <person name="Yim A.K.Y."/>
            <person name="Chan T.F."/>
            <person name="Ji K.M."/>
            <person name="Liu X.Y."/>
            <person name="Zhou J.W."/>
            <person name="Li R.Q."/>
            <person name="Yang K.Y."/>
            <person name="Li J."/>
            <person name="Li M."/>
            <person name="Law P.T.W."/>
            <person name="Wu Y.L."/>
            <person name="Cai Z.L."/>
            <person name="Qin H."/>
            <person name="Bao Y."/>
            <person name="Leung R.K.K."/>
            <person name="Ng P.K.S."/>
            <person name="Zou J."/>
            <person name="Zhong X.J."/>
            <person name="Ran P.X."/>
            <person name="Zhong N.S."/>
            <person name="Liu Z.G."/>
            <person name="Tsui S.K.W."/>
        </authorList>
    </citation>
    <scope>NUCLEOTIDE SEQUENCE</scope>
    <source>
        <strain evidence="2">Derf</strain>
        <tissue evidence="2">Whole organism</tissue>
    </source>
</reference>
<name>A0A922IER6_DERFA</name>
<evidence type="ECO:0000313" key="2">
    <source>
        <dbReference type="EMBL" id="KAH9529397.1"/>
    </source>
</evidence>
<dbReference type="AlphaFoldDB" id="A0A922IER6"/>
<organism evidence="2 3">
    <name type="scientific">Dermatophagoides farinae</name>
    <name type="common">American house dust mite</name>
    <dbReference type="NCBI Taxonomy" id="6954"/>
    <lineage>
        <taxon>Eukaryota</taxon>
        <taxon>Metazoa</taxon>
        <taxon>Ecdysozoa</taxon>
        <taxon>Arthropoda</taxon>
        <taxon>Chelicerata</taxon>
        <taxon>Arachnida</taxon>
        <taxon>Acari</taxon>
        <taxon>Acariformes</taxon>
        <taxon>Sarcoptiformes</taxon>
        <taxon>Astigmata</taxon>
        <taxon>Psoroptidia</taxon>
        <taxon>Analgoidea</taxon>
        <taxon>Pyroglyphidae</taxon>
        <taxon>Dermatophagoidinae</taxon>
        <taxon>Dermatophagoides</taxon>
    </lineage>
</organism>
<dbReference type="Proteomes" id="UP000790347">
    <property type="component" value="Unassembled WGS sequence"/>
</dbReference>
<keyword evidence="1" id="KW-0472">Membrane</keyword>
<accession>A0A922IER6</accession>
<keyword evidence="3" id="KW-1185">Reference proteome</keyword>
<proteinExistence type="predicted"/>
<protein>
    <submittedName>
        <fullName evidence="2">Uncharacterized protein</fullName>
    </submittedName>
</protein>
<evidence type="ECO:0000256" key="1">
    <source>
        <dbReference type="SAM" id="Phobius"/>
    </source>
</evidence>
<dbReference type="EMBL" id="ASGP02000001">
    <property type="protein sequence ID" value="KAH9529397.1"/>
    <property type="molecule type" value="Genomic_DNA"/>
</dbReference>
<feature type="transmembrane region" description="Helical" evidence="1">
    <location>
        <begin position="111"/>
        <end position="129"/>
    </location>
</feature>
<keyword evidence="1" id="KW-0812">Transmembrane</keyword>
<evidence type="ECO:0000313" key="3">
    <source>
        <dbReference type="Proteomes" id="UP000790347"/>
    </source>
</evidence>
<sequence>MCPQIESTFLLFALFVDQDDVDVNDDSRRRRRRHTNNWANNTDRHTNQKIKLSIEPEMMMDKHWNINIFPHSTKTTTQKKIVAQTWFLSFFLYYRFSFFRVSFTLSHIDTYTKIFVVVVVLCLGPNIAIGK</sequence>
<feature type="transmembrane region" description="Helical" evidence="1">
    <location>
        <begin position="81"/>
        <end position="99"/>
    </location>
</feature>
<keyword evidence="1" id="KW-1133">Transmembrane helix</keyword>
<reference evidence="2" key="2">
    <citation type="journal article" date="2022" name="Res Sq">
        <title>Comparative Genomics Reveals Insights into the Divergent Evolution of Astigmatic Mites and Household Pest Adaptations.</title>
        <authorList>
            <person name="Xiong Q."/>
            <person name="Wan A.T.-Y."/>
            <person name="Liu X.-Y."/>
            <person name="Fung C.S.-H."/>
            <person name="Xiao X."/>
            <person name="Malainual N."/>
            <person name="Hou J."/>
            <person name="Wang L."/>
            <person name="Wang M."/>
            <person name="Yang K."/>
            <person name="Cui Y."/>
            <person name="Leung E."/>
            <person name="Nong W."/>
            <person name="Shin S.-K."/>
            <person name="Au S."/>
            <person name="Jeong K.Y."/>
            <person name="Chew F.T."/>
            <person name="Hui J."/>
            <person name="Leung T.F."/>
            <person name="Tungtrongchitr A."/>
            <person name="Zhong N."/>
            <person name="Liu Z."/>
            <person name="Tsui S."/>
        </authorList>
    </citation>
    <scope>NUCLEOTIDE SEQUENCE</scope>
    <source>
        <strain evidence="2">Derf</strain>
        <tissue evidence="2">Whole organism</tissue>
    </source>
</reference>